<dbReference type="AlphaFoldDB" id="A0A0E0L0J2"/>
<dbReference type="PRINTS" id="PR00449">
    <property type="entry name" value="RASTRNSFRMNG"/>
</dbReference>
<dbReference type="GO" id="GO:0005525">
    <property type="term" value="F:GTP binding"/>
    <property type="evidence" value="ECO:0007669"/>
    <property type="project" value="InterPro"/>
</dbReference>
<protein>
    <submittedName>
        <fullName evidence="2">Uncharacterized protein</fullName>
    </submittedName>
</protein>
<evidence type="ECO:0000313" key="2">
    <source>
        <dbReference type="EnsemblPlants" id="OPUNC05G08640.1"/>
    </source>
</evidence>
<dbReference type="SMART" id="SM00175">
    <property type="entry name" value="RAB"/>
    <property type="match status" value="1"/>
</dbReference>
<dbReference type="EnsemblPlants" id="OPUNC05G08640.1">
    <property type="protein sequence ID" value="OPUNC05G08640.1"/>
    <property type="gene ID" value="OPUNC05G08640"/>
</dbReference>
<dbReference type="InterPro" id="IPR005225">
    <property type="entry name" value="Small_GTP-bd"/>
</dbReference>
<comment type="similarity">
    <text evidence="1">Belongs to the small GTPase superfamily. Rab family.</text>
</comment>
<dbReference type="GO" id="GO:0003924">
    <property type="term" value="F:GTPase activity"/>
    <property type="evidence" value="ECO:0007669"/>
    <property type="project" value="InterPro"/>
</dbReference>
<dbReference type="Proteomes" id="UP000026962">
    <property type="component" value="Chromosome 5"/>
</dbReference>
<reference evidence="2" key="1">
    <citation type="submission" date="2015-04" db="UniProtKB">
        <authorList>
            <consortium name="EnsemblPlants"/>
        </authorList>
    </citation>
    <scope>IDENTIFICATION</scope>
</reference>
<dbReference type="SUPFAM" id="SSF52540">
    <property type="entry name" value="P-loop containing nucleoside triphosphate hydrolases"/>
    <property type="match status" value="1"/>
</dbReference>
<dbReference type="OMA" id="ASKCTHN"/>
<dbReference type="InterPro" id="IPR001806">
    <property type="entry name" value="Small_GTPase"/>
</dbReference>
<dbReference type="InterPro" id="IPR050209">
    <property type="entry name" value="Rab_GTPases_membrane_traffic"/>
</dbReference>
<dbReference type="Gene3D" id="3.40.50.300">
    <property type="entry name" value="P-loop containing nucleotide triphosphate hydrolases"/>
    <property type="match status" value="2"/>
</dbReference>
<organism evidence="2">
    <name type="scientific">Oryza punctata</name>
    <name type="common">Red rice</name>
    <dbReference type="NCBI Taxonomy" id="4537"/>
    <lineage>
        <taxon>Eukaryota</taxon>
        <taxon>Viridiplantae</taxon>
        <taxon>Streptophyta</taxon>
        <taxon>Embryophyta</taxon>
        <taxon>Tracheophyta</taxon>
        <taxon>Spermatophyta</taxon>
        <taxon>Magnoliopsida</taxon>
        <taxon>Liliopsida</taxon>
        <taxon>Poales</taxon>
        <taxon>Poaceae</taxon>
        <taxon>BOP clade</taxon>
        <taxon>Oryzoideae</taxon>
        <taxon>Oryzeae</taxon>
        <taxon>Oryzinae</taxon>
        <taxon>Oryza</taxon>
    </lineage>
</organism>
<dbReference type="STRING" id="4537.A0A0E0L0J2"/>
<dbReference type="NCBIfam" id="TIGR00231">
    <property type="entry name" value="small_GTP"/>
    <property type="match status" value="1"/>
</dbReference>
<dbReference type="SMART" id="SM00173">
    <property type="entry name" value="RAS"/>
    <property type="match status" value="1"/>
</dbReference>
<dbReference type="Pfam" id="PF00071">
    <property type="entry name" value="Ras"/>
    <property type="match status" value="1"/>
</dbReference>
<dbReference type="FunFam" id="3.40.50.300:FF:001728">
    <property type="entry name" value="Ras related protein1"/>
    <property type="match status" value="1"/>
</dbReference>
<dbReference type="InterPro" id="IPR027417">
    <property type="entry name" value="P-loop_NTPase"/>
</dbReference>
<reference evidence="2" key="2">
    <citation type="submission" date="2018-05" db="EMBL/GenBank/DDBJ databases">
        <title>OpunRS2 (Oryza punctata Reference Sequence Version 2).</title>
        <authorList>
            <person name="Zhang J."/>
            <person name="Kudrna D."/>
            <person name="Lee S."/>
            <person name="Talag J."/>
            <person name="Welchert J."/>
            <person name="Wing R.A."/>
        </authorList>
    </citation>
    <scope>NUCLEOTIDE SEQUENCE [LARGE SCALE GENOMIC DNA]</scope>
</reference>
<dbReference type="PROSITE" id="PS51419">
    <property type="entry name" value="RAB"/>
    <property type="match status" value="1"/>
</dbReference>
<dbReference type="SMART" id="SM00174">
    <property type="entry name" value="RHO"/>
    <property type="match status" value="1"/>
</dbReference>
<dbReference type="eggNOG" id="KOG0087">
    <property type="taxonomic scope" value="Eukaryota"/>
</dbReference>
<name>A0A0E0L0J2_ORYPU</name>
<sequence length="189" mass="20562">MGGRVDHEYSYLFKMVLIGDSGVGKSNILSRFTRNHFSLDSKSTIGVEFATKSLQMEGKTIKAQIWDTAGQERYRAITSAYYRGAVGALLVYDITKRQSFDNVHRAVSEDEGKALAEKEGLFFLETSAMEAVNVEEAFQTIITEVYGIVNRKALAAKEAAAASAPLPSQGKTISIDSTAGNTKRTCCSA</sequence>
<dbReference type="PANTHER" id="PTHR47979">
    <property type="entry name" value="DRAB11-RELATED"/>
    <property type="match status" value="1"/>
</dbReference>
<evidence type="ECO:0000256" key="1">
    <source>
        <dbReference type="ARBA" id="ARBA00006270"/>
    </source>
</evidence>
<evidence type="ECO:0000313" key="3">
    <source>
        <dbReference type="Proteomes" id="UP000026962"/>
    </source>
</evidence>
<accession>A0A0E0L0J2</accession>
<dbReference type="HOGENOM" id="CLU_041217_23_0_1"/>
<dbReference type="Gramene" id="OPUNC05G08640.1">
    <property type="protein sequence ID" value="OPUNC05G08640.1"/>
    <property type="gene ID" value="OPUNC05G08640"/>
</dbReference>
<dbReference type="PROSITE" id="PS51421">
    <property type="entry name" value="RAS"/>
    <property type="match status" value="1"/>
</dbReference>
<proteinExistence type="inferred from homology"/>
<keyword evidence="3" id="KW-1185">Reference proteome</keyword>
<dbReference type="SMART" id="SM00176">
    <property type="entry name" value="RAN"/>
    <property type="match status" value="1"/>
</dbReference>